<keyword evidence="3" id="KW-0813">Transport</keyword>
<evidence type="ECO:0000259" key="12">
    <source>
        <dbReference type="PROSITE" id="PS50893"/>
    </source>
</evidence>
<feature type="transmembrane region" description="Helical" evidence="11">
    <location>
        <begin position="1296"/>
        <end position="1317"/>
    </location>
</feature>
<dbReference type="PANTHER" id="PTHR19241">
    <property type="entry name" value="ATP-BINDING CASSETTE TRANSPORTER"/>
    <property type="match status" value="1"/>
</dbReference>
<dbReference type="GO" id="GO:0016887">
    <property type="term" value="F:ATP hydrolysis activity"/>
    <property type="evidence" value="ECO:0007669"/>
    <property type="project" value="InterPro"/>
</dbReference>
<feature type="transmembrane region" description="Helical" evidence="11">
    <location>
        <begin position="547"/>
        <end position="572"/>
    </location>
</feature>
<dbReference type="CDD" id="cd03233">
    <property type="entry name" value="ABCG_PDR_domain1"/>
    <property type="match status" value="1"/>
</dbReference>
<feature type="domain" description="ABC transporter" evidence="12">
    <location>
        <begin position="110"/>
        <end position="361"/>
    </location>
</feature>
<feature type="transmembrane region" description="Helical" evidence="11">
    <location>
        <begin position="724"/>
        <end position="745"/>
    </location>
</feature>
<feature type="transmembrane region" description="Helical" evidence="11">
    <location>
        <begin position="606"/>
        <end position="627"/>
    </location>
</feature>
<dbReference type="GO" id="GO:1990961">
    <property type="term" value="P:xenobiotic detoxification by transmembrane export across the plasma membrane"/>
    <property type="evidence" value="ECO:0007669"/>
    <property type="project" value="UniProtKB-ARBA"/>
</dbReference>
<dbReference type="GO" id="GO:0005524">
    <property type="term" value="F:ATP binding"/>
    <property type="evidence" value="ECO:0007669"/>
    <property type="project" value="UniProtKB-KW"/>
</dbReference>
<evidence type="ECO:0000313" key="13">
    <source>
        <dbReference type="EMBL" id="KAA8896941.1"/>
    </source>
</evidence>
<dbReference type="InterPro" id="IPR027417">
    <property type="entry name" value="P-loop_NTPase"/>
</dbReference>
<evidence type="ECO:0000256" key="4">
    <source>
        <dbReference type="ARBA" id="ARBA00022692"/>
    </source>
</evidence>
<keyword evidence="6" id="KW-0547">Nucleotide-binding</keyword>
<dbReference type="Proteomes" id="UP000449547">
    <property type="component" value="Unassembled WGS sequence"/>
</dbReference>
<evidence type="ECO:0000256" key="11">
    <source>
        <dbReference type="SAM" id="Phobius"/>
    </source>
</evidence>
<accession>A0A642UFJ7</accession>
<dbReference type="RefSeq" id="XP_034009683.1">
    <property type="nucleotide sequence ID" value="XM_034158438.1"/>
</dbReference>
<dbReference type="InterPro" id="IPR017871">
    <property type="entry name" value="ABC_transporter-like_CS"/>
</dbReference>
<dbReference type="Pfam" id="PF14510">
    <property type="entry name" value="ABC_trans_N"/>
    <property type="match status" value="1"/>
</dbReference>
<dbReference type="EMBL" id="SWFT01000161">
    <property type="protein sequence ID" value="KAA8896941.1"/>
    <property type="molecule type" value="Genomic_DNA"/>
</dbReference>
<evidence type="ECO:0000256" key="9">
    <source>
        <dbReference type="ARBA" id="ARBA00023136"/>
    </source>
</evidence>
<feature type="transmembrane region" description="Helical" evidence="11">
    <location>
        <begin position="471"/>
        <end position="493"/>
    </location>
</feature>
<keyword evidence="14" id="KW-1185">Reference proteome</keyword>
<proteinExistence type="inferred from homology"/>
<dbReference type="InterPro" id="IPR034003">
    <property type="entry name" value="ABCG_PDR_2"/>
</dbReference>
<feature type="region of interest" description="Disordered" evidence="10">
    <location>
        <begin position="15"/>
        <end position="39"/>
    </location>
</feature>
<evidence type="ECO:0000256" key="8">
    <source>
        <dbReference type="ARBA" id="ARBA00022989"/>
    </source>
</evidence>
<sequence>MSLPSDPIEEKSVLAEQAVDYGKVSPRSDPDDDDEWERQESIRREKVLSLDYDPDHFDLDAILEAFVELAGSQGIESRQYGITVRDVTLHGVDERFTVMPTVGDLIMLPLTIFRAVKAGRTPTRKILHNVNAIAKPGESVLVIGRPGAGCTSFLKMVSGTDMNMYKKLEGDVRYDGIPQKEMRKHFRSDVIYDAELDVHFPHLTVEQTLKFAVACKTPNLRVNNVSRKEYINRMTEILATVLGLRHVYKTKVGNDFVRGVSGGQRKRVSIGEAMACRATLSCWDNATRGLDASTALEFGKTIRSCTNLLRTTAFVTAYQAGQSLYEQFDTVTVLYDGHQVYWGPTTEAKAYFEKMGYKCPPRQTTAEYLTAVTDPLGRYKDETVSHRIPETAEEMEAYWQRSPEYAAFIAEIDQANNTIDPTQTKEMLQRSLFQEKSKHHRKNSRYTIGYWPQVALCTKRAFQLIIGDIQYPATLVVAGIVQGLVSGSLYYNLKDDVTGAFSRGGVLFFAALYVSLMGLAEVTAAFNNRPIIFKHKNYSLYHASADAIGQYISAIPVVAANSITFLIVLYFLTNMKREAGPFFINLLFLYLLQYAMLSLFRGISAISNAISMAQGIAGFFILVTLLYSSYMIQRPDMKVWFKWISYVNPILYAFESMIATEFHGRKMECVGNYLVPHGPGYENLQQGTQACAFQGSVEGQTWVSGDNYLKITYEYSYGHVWRNFGFMFAYICFNIFVTCAGVEILKPIKGGTDRLIFLRGKVPDAVVLAEEQKKSPSDEESALDAVASTFDADREPSTPPDALFQDLKSKDLFAWKNIDYVIPYDGGKRKLLDNVFGFCKPGTLTALMGESGAGKTTLLNTLAGRNDMGVVTGDMLVNGQPLDASFSRRTGYVLQQDIHVPETTVREALYFAARLRRSPRVPDDEKREYCEKIIDVLSMRGYADAVVGVSGSGLNVEQRKKLSIAVELVAKPSLLLFLDEPTSGLDSQSAWAIVKMLQDLAAAGQSILCTIHQPSATLFEAFDRLLLLRKGGQMVYFGDIGKNSSTMIEYFEENGGRKCDPSENPAEYMLEVIGAGSTASQDADWHEVWNNSTLKAKEENLLDQLVSEYSNQPPLDEHDAKELKQTYAVNFMQQFWIVLSRTWITLWRDPEYAISKFGMQVASGLFIGFSFWNLPYTMGGAQNGLFAAFLSLVVVAPIVNMIQGKAIAGRELYEVRERKSRTYHWANMIWTQAVCELPYLWLGGLCYFIGFYFATKAPTNASHAGLFWLSYGFFCQTFAVSFALMILYFSADLEVAGVLVGFLYSFVVAFSGIVQPYNLMPGFWKFMYRTTPYTYYVGNLVSSMLHGRKIVCADKEMAHFTPPSGQTCGEYMKSYLDAVGGYIKDESATDMCNYCQYSTANAYMANSKIYFHDYPRNIGFFFVYTFFNMFLAMVLYWVFRVHVWKKK</sequence>
<protein>
    <recommendedName>
        <fullName evidence="12">ABC transporter domain-containing protein</fullName>
    </recommendedName>
</protein>
<dbReference type="OrthoDB" id="245989at2759"/>
<keyword evidence="4 11" id="KW-0812">Transmembrane</keyword>
<evidence type="ECO:0000256" key="1">
    <source>
        <dbReference type="ARBA" id="ARBA00004141"/>
    </source>
</evidence>
<keyword evidence="7" id="KW-0067">ATP-binding</keyword>
<comment type="subcellular location">
    <subcellularLocation>
        <location evidence="1">Membrane</location>
        <topology evidence="1">Multi-pass membrane protein</topology>
    </subcellularLocation>
</comment>
<dbReference type="InterPro" id="IPR003593">
    <property type="entry name" value="AAA+_ATPase"/>
</dbReference>
<evidence type="ECO:0000256" key="7">
    <source>
        <dbReference type="ARBA" id="ARBA00022840"/>
    </source>
</evidence>
<feature type="transmembrane region" description="Helical" evidence="11">
    <location>
        <begin position="1418"/>
        <end position="1439"/>
    </location>
</feature>
<feature type="domain" description="ABC transporter" evidence="12">
    <location>
        <begin position="807"/>
        <end position="1055"/>
    </location>
</feature>
<feature type="transmembrane region" description="Helical" evidence="11">
    <location>
        <begin position="579"/>
        <end position="600"/>
    </location>
</feature>
<reference evidence="13 14" key="1">
    <citation type="submission" date="2019-07" db="EMBL/GenBank/DDBJ databases">
        <title>Genome assembly of two rare yeast pathogens: Diutina rugosa and Trichomonascus ciferrii.</title>
        <authorList>
            <person name="Mixao V."/>
            <person name="Saus E."/>
            <person name="Hansen A."/>
            <person name="Lass-Flor C."/>
            <person name="Gabaldon T."/>
        </authorList>
    </citation>
    <scope>NUCLEOTIDE SEQUENCE [LARGE SCALE GENOMIC DNA]</scope>
    <source>
        <strain evidence="13 14">CBS 613</strain>
    </source>
</reference>
<dbReference type="FunFam" id="3.40.50.300:FF:000054">
    <property type="entry name" value="ABC multidrug transporter atrF"/>
    <property type="match status" value="1"/>
</dbReference>
<evidence type="ECO:0000256" key="2">
    <source>
        <dbReference type="ARBA" id="ARBA00006012"/>
    </source>
</evidence>
<dbReference type="SUPFAM" id="SSF52540">
    <property type="entry name" value="P-loop containing nucleoside triphosphate hydrolases"/>
    <property type="match status" value="2"/>
</dbReference>
<evidence type="ECO:0000256" key="3">
    <source>
        <dbReference type="ARBA" id="ARBA00022448"/>
    </source>
</evidence>
<comment type="similarity">
    <text evidence="2">Belongs to the ABC transporter superfamily. ABCG family. PDR (TC 3.A.1.205) subfamily.</text>
</comment>
<keyword evidence="8 11" id="KW-1133">Transmembrane helix</keyword>
<keyword evidence="5" id="KW-0677">Repeat</keyword>
<dbReference type="VEuPathDB" id="FungiDB:DIURU_005454"/>
<dbReference type="Pfam" id="PF19055">
    <property type="entry name" value="ABC2_membrane_7"/>
    <property type="match status" value="1"/>
</dbReference>
<evidence type="ECO:0000256" key="10">
    <source>
        <dbReference type="SAM" id="MobiDB-lite"/>
    </source>
</evidence>
<feature type="transmembrane region" description="Helical" evidence="11">
    <location>
        <begin position="1186"/>
        <end position="1208"/>
    </location>
</feature>
<dbReference type="InterPro" id="IPR043926">
    <property type="entry name" value="ABCG_dom"/>
</dbReference>
<dbReference type="Pfam" id="PF01061">
    <property type="entry name" value="ABC2_membrane"/>
    <property type="match status" value="2"/>
</dbReference>
<dbReference type="Pfam" id="PF00005">
    <property type="entry name" value="ABC_tran"/>
    <property type="match status" value="2"/>
</dbReference>
<evidence type="ECO:0000256" key="6">
    <source>
        <dbReference type="ARBA" id="ARBA00022741"/>
    </source>
</evidence>
<dbReference type="GO" id="GO:0140359">
    <property type="term" value="F:ABC-type transporter activity"/>
    <property type="evidence" value="ECO:0007669"/>
    <property type="project" value="InterPro"/>
</dbReference>
<dbReference type="PROSITE" id="PS50893">
    <property type="entry name" value="ABC_TRANSPORTER_2"/>
    <property type="match status" value="2"/>
</dbReference>
<dbReference type="CDD" id="cd03232">
    <property type="entry name" value="ABCG_PDR_domain2"/>
    <property type="match status" value="1"/>
</dbReference>
<dbReference type="Pfam" id="PF06422">
    <property type="entry name" value="PDR_CDR"/>
    <property type="match status" value="1"/>
</dbReference>
<dbReference type="InterPro" id="IPR010929">
    <property type="entry name" value="PDR_CDR_ABC"/>
</dbReference>
<feature type="transmembrane region" description="Helical" evidence="11">
    <location>
        <begin position="1229"/>
        <end position="1254"/>
    </location>
</feature>
<gene>
    <name evidence="13" type="ORF">DIURU_005454</name>
</gene>
<name>A0A642UFJ7_DIURU</name>
<dbReference type="OMA" id="FAHRCCG"/>
<dbReference type="Gene3D" id="3.40.50.300">
    <property type="entry name" value="P-loop containing nucleotide triphosphate hydrolases"/>
    <property type="match status" value="2"/>
</dbReference>
<dbReference type="InterPro" id="IPR034001">
    <property type="entry name" value="ABCG_PDR_1"/>
</dbReference>
<organism evidence="13 14">
    <name type="scientific">Diutina rugosa</name>
    <name type="common">Yeast</name>
    <name type="synonym">Candida rugosa</name>
    <dbReference type="NCBI Taxonomy" id="5481"/>
    <lineage>
        <taxon>Eukaryota</taxon>
        <taxon>Fungi</taxon>
        <taxon>Dikarya</taxon>
        <taxon>Ascomycota</taxon>
        <taxon>Saccharomycotina</taxon>
        <taxon>Pichiomycetes</taxon>
        <taxon>Debaryomycetaceae</taxon>
        <taxon>Diutina</taxon>
    </lineage>
</organism>
<dbReference type="GeneID" id="54784105"/>
<dbReference type="GO" id="GO:0016020">
    <property type="term" value="C:membrane"/>
    <property type="evidence" value="ECO:0007669"/>
    <property type="project" value="UniProtKB-SubCell"/>
</dbReference>
<dbReference type="InterPro" id="IPR029481">
    <property type="entry name" value="ABC_trans_N"/>
</dbReference>
<feature type="transmembrane region" description="Helical" evidence="11">
    <location>
        <begin position="505"/>
        <end position="527"/>
    </location>
</feature>
<keyword evidence="9 11" id="KW-0472">Membrane</keyword>
<evidence type="ECO:0000313" key="14">
    <source>
        <dbReference type="Proteomes" id="UP000449547"/>
    </source>
</evidence>
<dbReference type="InterPro" id="IPR013525">
    <property type="entry name" value="ABC2_TM"/>
</dbReference>
<dbReference type="PROSITE" id="PS00211">
    <property type="entry name" value="ABC_TRANSPORTER_1"/>
    <property type="match status" value="1"/>
</dbReference>
<feature type="transmembrane region" description="Helical" evidence="11">
    <location>
        <begin position="1266"/>
        <end position="1289"/>
    </location>
</feature>
<dbReference type="InterPro" id="IPR003439">
    <property type="entry name" value="ABC_transporter-like_ATP-bd"/>
</dbReference>
<evidence type="ECO:0000256" key="5">
    <source>
        <dbReference type="ARBA" id="ARBA00022737"/>
    </source>
</evidence>
<comment type="caution">
    <text evidence="13">The sequence shown here is derived from an EMBL/GenBank/DDBJ whole genome shotgun (WGS) entry which is preliminary data.</text>
</comment>
<dbReference type="SMART" id="SM00382">
    <property type="entry name" value="AAA"/>
    <property type="match status" value="2"/>
</dbReference>